<dbReference type="PROSITE" id="PS50987">
    <property type="entry name" value="HTH_ARSR_2"/>
    <property type="match status" value="1"/>
</dbReference>
<dbReference type="Pfam" id="PF12840">
    <property type="entry name" value="HTH_20"/>
    <property type="match status" value="1"/>
</dbReference>
<dbReference type="RefSeq" id="WP_113986535.1">
    <property type="nucleotide sequence ID" value="NZ_QMEY01000039.1"/>
</dbReference>
<dbReference type="PANTHER" id="PTHR38600">
    <property type="entry name" value="TRANSCRIPTIONAL REGULATORY PROTEIN"/>
    <property type="match status" value="1"/>
</dbReference>
<dbReference type="OrthoDB" id="9815653at2"/>
<accession>A0A366LKW6</accession>
<name>A0A366LKW6_9ACTN</name>
<dbReference type="PANTHER" id="PTHR38600:SF1">
    <property type="entry name" value="TRANSCRIPTIONAL REGULATORY PROTEIN"/>
    <property type="match status" value="1"/>
</dbReference>
<dbReference type="Gene3D" id="3.30.530.20">
    <property type="match status" value="1"/>
</dbReference>
<protein>
    <recommendedName>
        <fullName evidence="1">HTH arsR-type domain-containing protein</fullName>
    </recommendedName>
</protein>
<dbReference type="InterPro" id="IPR001845">
    <property type="entry name" value="HTH_ArsR_DNA-bd_dom"/>
</dbReference>
<dbReference type="InterPro" id="IPR036390">
    <property type="entry name" value="WH_DNA-bd_sf"/>
</dbReference>
<feature type="domain" description="HTH arsR-type" evidence="1">
    <location>
        <begin position="1"/>
        <end position="95"/>
    </location>
</feature>
<keyword evidence="3" id="KW-1185">Reference proteome</keyword>
<dbReference type="SUPFAM" id="SSF55961">
    <property type="entry name" value="Bet v1-like"/>
    <property type="match status" value="1"/>
</dbReference>
<dbReference type="EMBL" id="QMEY01000039">
    <property type="protein sequence ID" value="RBQ14069.1"/>
    <property type="molecule type" value="Genomic_DNA"/>
</dbReference>
<proteinExistence type="predicted"/>
<dbReference type="Gene3D" id="1.10.10.10">
    <property type="entry name" value="Winged helix-like DNA-binding domain superfamily/Winged helix DNA-binding domain"/>
    <property type="match status" value="1"/>
</dbReference>
<evidence type="ECO:0000313" key="3">
    <source>
        <dbReference type="Proteomes" id="UP000253303"/>
    </source>
</evidence>
<dbReference type="GO" id="GO:0003700">
    <property type="term" value="F:DNA-binding transcription factor activity"/>
    <property type="evidence" value="ECO:0007669"/>
    <property type="project" value="InterPro"/>
</dbReference>
<dbReference type="Proteomes" id="UP000253303">
    <property type="component" value="Unassembled WGS sequence"/>
</dbReference>
<reference evidence="2 3" key="1">
    <citation type="submission" date="2018-06" db="EMBL/GenBank/DDBJ databases">
        <title>Sphaerisporangium craniellae sp. nov., isolated from a marine sponge in the South China Sea.</title>
        <authorList>
            <person name="Li L."/>
        </authorList>
    </citation>
    <scope>NUCLEOTIDE SEQUENCE [LARGE SCALE GENOMIC DNA]</scope>
    <source>
        <strain evidence="2 3">LHW63015</strain>
    </source>
</reference>
<dbReference type="PRINTS" id="PR00778">
    <property type="entry name" value="HTHARSR"/>
</dbReference>
<dbReference type="SMART" id="SM00418">
    <property type="entry name" value="HTH_ARSR"/>
    <property type="match status" value="1"/>
</dbReference>
<organism evidence="2 3">
    <name type="scientific">Spongiactinospora rosea</name>
    <dbReference type="NCBI Taxonomy" id="2248750"/>
    <lineage>
        <taxon>Bacteria</taxon>
        <taxon>Bacillati</taxon>
        <taxon>Actinomycetota</taxon>
        <taxon>Actinomycetes</taxon>
        <taxon>Streptosporangiales</taxon>
        <taxon>Streptosporangiaceae</taxon>
        <taxon>Spongiactinospora</taxon>
    </lineage>
</organism>
<sequence length="277" mass="30167">MSPRVVPDEEPIWRALADPTRRAILDELRGGARSTGALAAVFPTTRFAVMKHLGVLADAGLITIERRGRERLNHLNPVPLRVAYERWVRPLAGVTAHPAETAGHPEGPGRNLGARVEYGLDVRAEHTVKAGTERTWGALLDLADWWPRTWPEGERLAFEPRLGGRLGTTAEGRTLDDGPGTLWGVVSALSPGRELVLDGSMGVRGPVAGQWRMILTPDGETTSVTVEHRVIGEIDEDTRAGFTLAWPGTLAALDSYLSRLSGRNDNQPVFPERNYGA</sequence>
<dbReference type="InterPro" id="IPR011991">
    <property type="entry name" value="ArsR-like_HTH"/>
</dbReference>
<dbReference type="SUPFAM" id="SSF46785">
    <property type="entry name" value="Winged helix' DNA-binding domain"/>
    <property type="match status" value="1"/>
</dbReference>
<dbReference type="InterPro" id="IPR036388">
    <property type="entry name" value="WH-like_DNA-bd_sf"/>
</dbReference>
<dbReference type="AlphaFoldDB" id="A0A366LKW6"/>
<comment type="caution">
    <text evidence="2">The sequence shown here is derived from an EMBL/GenBank/DDBJ whole genome shotgun (WGS) entry which is preliminary data.</text>
</comment>
<gene>
    <name evidence="2" type="ORF">DP939_42600</name>
</gene>
<evidence type="ECO:0000313" key="2">
    <source>
        <dbReference type="EMBL" id="RBQ14069.1"/>
    </source>
</evidence>
<dbReference type="CDD" id="cd00090">
    <property type="entry name" value="HTH_ARSR"/>
    <property type="match status" value="1"/>
</dbReference>
<dbReference type="InterPro" id="IPR023393">
    <property type="entry name" value="START-like_dom_sf"/>
</dbReference>
<dbReference type="CDD" id="cd07814">
    <property type="entry name" value="SRPBCC_CalC_Aha1-like"/>
    <property type="match status" value="1"/>
</dbReference>
<evidence type="ECO:0000259" key="1">
    <source>
        <dbReference type="PROSITE" id="PS50987"/>
    </source>
</evidence>